<dbReference type="PANTHER" id="PTHR30632:SF16">
    <property type="entry name" value="MOLYBDATE_TUNGSTATE-BINDING PROTEIN WTPA"/>
    <property type="match status" value="1"/>
</dbReference>
<dbReference type="InterPro" id="IPR050682">
    <property type="entry name" value="ModA/WtpA"/>
</dbReference>
<gene>
    <name evidence="2" type="ORF">JRV97_07920</name>
</gene>
<evidence type="ECO:0000313" key="3">
    <source>
        <dbReference type="Proteomes" id="UP001232493"/>
    </source>
</evidence>
<organism evidence="2 3">
    <name type="scientific">Marinitoga aeolica</name>
    <dbReference type="NCBI Taxonomy" id="2809031"/>
    <lineage>
        <taxon>Bacteria</taxon>
        <taxon>Thermotogati</taxon>
        <taxon>Thermotogota</taxon>
        <taxon>Thermotogae</taxon>
        <taxon>Petrotogales</taxon>
        <taxon>Petrotogaceae</taxon>
        <taxon>Marinitoga</taxon>
    </lineage>
</organism>
<evidence type="ECO:0000256" key="1">
    <source>
        <dbReference type="ARBA" id="ARBA00009438"/>
    </source>
</evidence>
<sequence length="305" mass="35189">MKKLITFLFIILTIISFSKKLIIFHAGSLTNVLKAIAVEFEKDNPDVEVQLMGSGSLVVARKITELGQIADLAFVADYSIIPNFLYPQYANFNVIFSNNSMVLAYTDNSKYRKEINKDNWYKIIFNKGVIFGHSNPDLDPCGYRTLITMQLAEKYYNLNGLYKNFLNSKNRMVLKKSIDLIAYLEANEMDYAFLYKSEAFQHNLNYLELPEEINLSSVKFEKNYKKAFVEVPGKSGEKTRIYGKSINYSFTIPQNANNKKDAINFIKFMYSEKGQKIFKDKGMSLFVNVDYPGNLPYNLKTLWGY</sequence>
<dbReference type="Pfam" id="PF13531">
    <property type="entry name" value="SBP_bac_11"/>
    <property type="match status" value="1"/>
</dbReference>
<dbReference type="RefSeq" id="WP_280997844.1">
    <property type="nucleotide sequence ID" value="NZ_CP069362.1"/>
</dbReference>
<name>A0ABY8PP28_9BACT</name>
<dbReference type="PANTHER" id="PTHR30632">
    <property type="entry name" value="MOLYBDATE-BINDING PERIPLASMIC PROTEIN"/>
    <property type="match status" value="1"/>
</dbReference>
<dbReference type="Gene3D" id="3.40.190.10">
    <property type="entry name" value="Periplasmic binding protein-like II"/>
    <property type="match status" value="2"/>
</dbReference>
<accession>A0ABY8PP28</accession>
<evidence type="ECO:0000313" key="2">
    <source>
        <dbReference type="EMBL" id="WGS64298.1"/>
    </source>
</evidence>
<dbReference type="SUPFAM" id="SSF53850">
    <property type="entry name" value="Periplasmic binding protein-like II"/>
    <property type="match status" value="1"/>
</dbReference>
<proteinExistence type="inferred from homology"/>
<reference evidence="2 3" key="1">
    <citation type="submission" date="2021-02" db="EMBL/GenBank/DDBJ databases">
        <title>Characterization of Marinitoga sp. nov. str. BP5-C20A.</title>
        <authorList>
            <person name="Erauso G."/>
            <person name="Postec A."/>
        </authorList>
    </citation>
    <scope>NUCLEOTIDE SEQUENCE [LARGE SCALE GENOMIC DNA]</scope>
    <source>
        <strain evidence="2 3">BP5-C20A</strain>
    </source>
</reference>
<keyword evidence="3" id="KW-1185">Reference proteome</keyword>
<protein>
    <submittedName>
        <fullName evidence="2">Extracellular solute-binding protein</fullName>
    </submittedName>
</protein>
<dbReference type="Proteomes" id="UP001232493">
    <property type="component" value="Chromosome"/>
</dbReference>
<comment type="similarity">
    <text evidence="1">Belongs to the bacterial solute-binding protein 1 family. WtpA subfamily.</text>
</comment>
<dbReference type="CDD" id="cd13540">
    <property type="entry name" value="PBP2_ModA_WtpA"/>
    <property type="match status" value="1"/>
</dbReference>
<dbReference type="EMBL" id="CP069362">
    <property type="protein sequence ID" value="WGS64298.1"/>
    <property type="molecule type" value="Genomic_DNA"/>
</dbReference>